<evidence type="ECO:0008006" key="4">
    <source>
        <dbReference type="Google" id="ProtNLM"/>
    </source>
</evidence>
<keyword evidence="1" id="KW-0472">Membrane</keyword>
<dbReference type="RefSeq" id="WP_377858664.1">
    <property type="nucleotide sequence ID" value="NZ_JBHLZU010000024.1"/>
</dbReference>
<comment type="caution">
    <text evidence="2">The sequence shown here is derived from an EMBL/GenBank/DDBJ whole genome shotgun (WGS) entry which is preliminary data.</text>
</comment>
<proteinExistence type="predicted"/>
<dbReference type="Proteomes" id="UP001589693">
    <property type="component" value="Unassembled WGS sequence"/>
</dbReference>
<accession>A0ABV6A6D8</accession>
<evidence type="ECO:0000313" key="2">
    <source>
        <dbReference type="EMBL" id="MFB9907819.1"/>
    </source>
</evidence>
<feature type="transmembrane region" description="Helical" evidence="1">
    <location>
        <begin position="136"/>
        <end position="157"/>
    </location>
</feature>
<feature type="transmembrane region" description="Helical" evidence="1">
    <location>
        <begin position="103"/>
        <end position="124"/>
    </location>
</feature>
<evidence type="ECO:0000256" key="1">
    <source>
        <dbReference type="SAM" id="Phobius"/>
    </source>
</evidence>
<name>A0ABV6A6D8_9PSEU</name>
<sequence>MTVEKDPQAPRWAVWVARAISVVVVVPLTLVWEWLKAVGRVVVIRPARAVGRFLSRWLFSPVGRFLAWFVFRPLGVFLRASWDLLARGLRVVALPLGRLLRKVLLGMGTAVLFLATALLAPVVWVGKYLVVVPLRWLWRFVLAPGARLFGAACVWAYQRVALPLWQFLHRVVLSPLWRGTRQVLRVVVVAPARWVRDTVITPVRLAGRRLRLHVSSAFGRRPS</sequence>
<organism evidence="2 3">
    <name type="scientific">Allokutzneria oryzae</name>
    <dbReference type="NCBI Taxonomy" id="1378989"/>
    <lineage>
        <taxon>Bacteria</taxon>
        <taxon>Bacillati</taxon>
        <taxon>Actinomycetota</taxon>
        <taxon>Actinomycetes</taxon>
        <taxon>Pseudonocardiales</taxon>
        <taxon>Pseudonocardiaceae</taxon>
        <taxon>Allokutzneria</taxon>
    </lineage>
</organism>
<gene>
    <name evidence="2" type="ORF">ACFFQA_28115</name>
</gene>
<dbReference type="EMBL" id="JBHLZU010000024">
    <property type="protein sequence ID" value="MFB9907819.1"/>
    <property type="molecule type" value="Genomic_DNA"/>
</dbReference>
<reference evidence="2 3" key="1">
    <citation type="submission" date="2024-09" db="EMBL/GenBank/DDBJ databases">
        <authorList>
            <person name="Sun Q."/>
            <person name="Mori K."/>
        </authorList>
    </citation>
    <scope>NUCLEOTIDE SEQUENCE [LARGE SCALE GENOMIC DNA]</scope>
    <source>
        <strain evidence="2 3">TBRC 7907</strain>
    </source>
</reference>
<keyword evidence="1" id="KW-1133">Transmembrane helix</keyword>
<feature type="transmembrane region" description="Helical" evidence="1">
    <location>
        <begin position="65"/>
        <end position="82"/>
    </location>
</feature>
<keyword evidence="1" id="KW-0812">Transmembrane</keyword>
<evidence type="ECO:0000313" key="3">
    <source>
        <dbReference type="Proteomes" id="UP001589693"/>
    </source>
</evidence>
<keyword evidence="3" id="KW-1185">Reference proteome</keyword>
<feature type="transmembrane region" description="Helical" evidence="1">
    <location>
        <begin position="12"/>
        <end position="32"/>
    </location>
</feature>
<protein>
    <recommendedName>
        <fullName evidence="4">Integral membrane protein</fullName>
    </recommendedName>
</protein>